<feature type="binding site" evidence="2">
    <location>
        <position position="184"/>
    </location>
    <ligand>
        <name>biotin</name>
        <dbReference type="ChEBI" id="CHEBI:57586"/>
    </ligand>
</feature>
<evidence type="ECO:0000256" key="1">
    <source>
        <dbReference type="ARBA" id="ARBA00022598"/>
    </source>
</evidence>
<feature type="binding site" evidence="2">
    <location>
        <position position="112"/>
    </location>
    <ligand>
        <name>biotin</name>
        <dbReference type="ChEBI" id="CHEBI:57586"/>
    </ligand>
</feature>
<dbReference type="PROSITE" id="PS00519">
    <property type="entry name" value="HTH_ASNC_1"/>
    <property type="match status" value="1"/>
</dbReference>
<organism evidence="4 5">
    <name type="scientific">Persephonella atlantica</name>
    <dbReference type="NCBI Taxonomy" id="2699429"/>
    <lineage>
        <taxon>Bacteria</taxon>
        <taxon>Pseudomonadati</taxon>
        <taxon>Aquificota</taxon>
        <taxon>Aquificia</taxon>
        <taxon>Aquificales</taxon>
        <taxon>Hydrogenothermaceae</taxon>
        <taxon>Persephonella</taxon>
    </lineage>
</organism>
<keyword evidence="1 2" id="KW-0436">Ligase</keyword>
<dbReference type="PANTHER" id="PTHR12835:SF5">
    <property type="entry name" value="BIOTIN--PROTEIN LIGASE"/>
    <property type="match status" value="1"/>
</dbReference>
<dbReference type="Gene3D" id="1.10.10.10">
    <property type="entry name" value="Winged helix-like DNA-binding domain superfamily/Winged helix DNA-binding domain"/>
    <property type="match status" value="1"/>
</dbReference>
<sequence length="317" mass="35841">MVIDAVDNFILESIKEKTISGDELSKRLNISRTAVWKRIKKLESLGYQIEKSSKGYRLKKRTDFLLYNEIQPYLNTERIGKNYLFFTEIDSTNLYAKRNELSDGTVIVAEYQTTGKGRRGRRWISNQKKGLYFTIVLKENIPVNEITVFSLIFPLSVKRAVEKLLKIDGLKIKWPNDIYINGKKCAGFLIETELEGNEVGRLIAGIGINVNQTEEELKTIDIPATSLYVETGCVVDRKSLLASILNEIENSINAFDKKSVLNEVEQSLLWKGENVIVIDENIEGLLVGLTDTGGIKILTDNGILETFVGDLTLRRVS</sequence>
<dbReference type="CDD" id="cd16442">
    <property type="entry name" value="BPL"/>
    <property type="match status" value="1"/>
</dbReference>
<dbReference type="InterPro" id="IPR019885">
    <property type="entry name" value="Tscrpt_reg_HTH_AsnC-type_CS"/>
</dbReference>
<dbReference type="HAMAP" id="MF_00978">
    <property type="entry name" value="Bifunct_BirA"/>
    <property type="match status" value="1"/>
</dbReference>
<dbReference type="SUPFAM" id="SSF46785">
    <property type="entry name" value="Winged helix' DNA-binding domain"/>
    <property type="match status" value="1"/>
</dbReference>
<feature type="domain" description="BPL/LPL catalytic" evidence="3">
    <location>
        <begin position="68"/>
        <end position="256"/>
    </location>
</feature>
<feature type="binding site" evidence="2">
    <location>
        <begin position="91"/>
        <end position="93"/>
    </location>
    <ligand>
        <name>biotin</name>
        <dbReference type="ChEBI" id="CHEBI:57586"/>
    </ligand>
</feature>
<dbReference type="Pfam" id="PF03099">
    <property type="entry name" value="BPL_LplA_LipB"/>
    <property type="match status" value="1"/>
</dbReference>
<keyword evidence="2" id="KW-0547">Nucleotide-binding</keyword>
<dbReference type="InterPro" id="IPR011991">
    <property type="entry name" value="ArsR-like_HTH"/>
</dbReference>
<keyword evidence="2" id="KW-0067">ATP-binding</keyword>
<dbReference type="InterPro" id="IPR036388">
    <property type="entry name" value="WH-like_DNA-bd_sf"/>
</dbReference>
<dbReference type="InterPro" id="IPR036390">
    <property type="entry name" value="WH_DNA-bd_sf"/>
</dbReference>
<proteinExistence type="inferred from homology"/>
<dbReference type="Gene3D" id="2.30.30.100">
    <property type="match status" value="1"/>
</dbReference>
<dbReference type="GO" id="GO:0004077">
    <property type="term" value="F:biotin--[biotin carboxyl-carrier protein] ligase activity"/>
    <property type="evidence" value="ECO:0007669"/>
    <property type="project" value="UniProtKB-EC"/>
</dbReference>
<protein>
    <recommendedName>
        <fullName evidence="2">Bifunctional ligase/repressor BirA</fullName>
    </recommendedName>
    <alternativeName>
        <fullName evidence="2">Biotin--[acetyl-CoA-carboxylase] ligase</fullName>
        <ecNumber evidence="2">6.3.4.15</ecNumber>
    </alternativeName>
    <alternativeName>
        <fullName evidence="2">Biotin--protein ligase</fullName>
    </alternativeName>
    <alternativeName>
        <fullName evidence="2">Biotin-[acetyl-CoA carboxylase] synthetase</fullName>
    </alternativeName>
</protein>
<keyword evidence="2" id="KW-0804">Transcription</keyword>
<dbReference type="Pfam" id="PF08279">
    <property type="entry name" value="HTH_11"/>
    <property type="match status" value="1"/>
</dbReference>
<comment type="caution">
    <text evidence="2">Lacks conserved residue(s) required for the propagation of feature annotation.</text>
</comment>
<keyword evidence="2" id="KW-0678">Repressor</keyword>
<dbReference type="InterPro" id="IPR004143">
    <property type="entry name" value="BPL_LPL_catalytic"/>
</dbReference>
<feature type="DNA-binding region" description="H-T-H motif" evidence="2">
    <location>
        <begin position="21"/>
        <end position="40"/>
    </location>
</feature>
<dbReference type="NCBIfam" id="TIGR00121">
    <property type="entry name" value="birA_ligase"/>
    <property type="match status" value="1"/>
</dbReference>
<dbReference type="InterPro" id="IPR004408">
    <property type="entry name" value="Biotin_CoA_COase_ligase"/>
</dbReference>
<keyword evidence="5" id="KW-1185">Reference proteome</keyword>
<dbReference type="Gene3D" id="3.30.930.10">
    <property type="entry name" value="Bira Bifunctional Protein, Domain 2"/>
    <property type="match status" value="1"/>
</dbReference>
<gene>
    <name evidence="2" type="primary">birA</name>
    <name evidence="4" type="ORF">GWK41_04115</name>
</gene>
<dbReference type="InterPro" id="IPR013196">
    <property type="entry name" value="HTH_11"/>
</dbReference>
<dbReference type="InterPro" id="IPR045864">
    <property type="entry name" value="aa-tRNA-synth_II/BPL/LPL"/>
</dbReference>
<accession>A0ABS1GHC2</accession>
<evidence type="ECO:0000259" key="3">
    <source>
        <dbReference type="PROSITE" id="PS51733"/>
    </source>
</evidence>
<evidence type="ECO:0000313" key="5">
    <source>
        <dbReference type="Proteomes" id="UP000772812"/>
    </source>
</evidence>
<keyword evidence="2" id="KW-0238">DNA-binding</keyword>
<dbReference type="EMBL" id="JAACYA010000001">
    <property type="protein sequence ID" value="MBK3332250.1"/>
    <property type="molecule type" value="Genomic_DNA"/>
</dbReference>
<comment type="similarity">
    <text evidence="2">Belongs to the biotin--protein ligase family.</text>
</comment>
<evidence type="ECO:0000256" key="2">
    <source>
        <dbReference type="HAMAP-Rule" id="MF_00978"/>
    </source>
</evidence>
<dbReference type="SUPFAM" id="SSF55681">
    <property type="entry name" value="Class II aaRS and biotin synthetases"/>
    <property type="match status" value="1"/>
</dbReference>
<evidence type="ECO:0000313" key="4">
    <source>
        <dbReference type="EMBL" id="MBK3332250.1"/>
    </source>
</evidence>
<dbReference type="CDD" id="cd00090">
    <property type="entry name" value="HTH_ARSR"/>
    <property type="match status" value="1"/>
</dbReference>
<name>A0ABS1GHC2_9AQUI</name>
<dbReference type="EC" id="6.3.4.15" evidence="2"/>
<dbReference type="RefSeq" id="WP_200673632.1">
    <property type="nucleotide sequence ID" value="NZ_JAACYA010000001.1"/>
</dbReference>
<dbReference type="Proteomes" id="UP000772812">
    <property type="component" value="Unassembled WGS sequence"/>
</dbReference>
<dbReference type="PROSITE" id="PS51733">
    <property type="entry name" value="BPL_LPL_CATALYTIC"/>
    <property type="match status" value="1"/>
</dbReference>
<comment type="function">
    <text evidence="2">Acts both as a biotin--[acetyl-CoA-carboxylase] ligase and a repressor.</text>
</comment>
<comment type="caution">
    <text evidence="4">The sequence shown here is derived from an EMBL/GenBank/DDBJ whole genome shotgun (WGS) entry which is preliminary data.</text>
</comment>
<comment type="catalytic activity">
    <reaction evidence="2">
        <text>biotin + L-lysyl-[protein] + ATP = N(6)-biotinyl-L-lysyl-[protein] + AMP + diphosphate + H(+)</text>
        <dbReference type="Rhea" id="RHEA:11756"/>
        <dbReference type="Rhea" id="RHEA-COMP:9752"/>
        <dbReference type="Rhea" id="RHEA-COMP:10505"/>
        <dbReference type="ChEBI" id="CHEBI:15378"/>
        <dbReference type="ChEBI" id="CHEBI:29969"/>
        <dbReference type="ChEBI" id="CHEBI:30616"/>
        <dbReference type="ChEBI" id="CHEBI:33019"/>
        <dbReference type="ChEBI" id="CHEBI:57586"/>
        <dbReference type="ChEBI" id="CHEBI:83144"/>
        <dbReference type="ChEBI" id="CHEBI:456215"/>
        <dbReference type="EC" id="6.3.4.15"/>
    </reaction>
</comment>
<dbReference type="PANTHER" id="PTHR12835">
    <property type="entry name" value="BIOTIN PROTEIN LIGASE"/>
    <property type="match status" value="1"/>
</dbReference>
<keyword evidence="2" id="KW-0092">Biotin</keyword>
<dbReference type="InterPro" id="IPR030855">
    <property type="entry name" value="Bifunct_BirA"/>
</dbReference>
<keyword evidence="2" id="KW-0805">Transcription regulation</keyword>
<reference evidence="4 5" key="1">
    <citation type="journal article" date="2021" name="Syst. Appl. Microbiol.">
        <title>Persephonella atlantica sp. nov.: How to adapt to physico-chemical gradients in high temperature hydrothermal habitats.</title>
        <authorList>
            <person name="Francois D.X."/>
            <person name="Godfroy A."/>
            <person name="Mathien C."/>
            <person name="Aube J."/>
            <person name="Cathalot C."/>
            <person name="Lesongeur F."/>
            <person name="L'Haridon S."/>
            <person name="Philippon X."/>
            <person name="Roussel E.G."/>
        </authorList>
    </citation>
    <scope>NUCLEOTIDE SEQUENCE [LARGE SCALE GENOMIC DNA]</scope>
    <source>
        <strain evidence="4 5">MO1340</strain>
    </source>
</reference>